<comment type="caution">
    <text evidence="1">The sequence shown here is derived from an EMBL/GenBank/DDBJ whole genome shotgun (WGS) entry which is preliminary data.</text>
</comment>
<reference evidence="2" key="1">
    <citation type="journal article" date="2022" name="Mol. Ecol. Resour.">
        <title>The genomes of chicory, endive, great burdock and yacon provide insights into Asteraceae palaeo-polyploidization history and plant inulin production.</title>
        <authorList>
            <person name="Fan W."/>
            <person name="Wang S."/>
            <person name="Wang H."/>
            <person name="Wang A."/>
            <person name="Jiang F."/>
            <person name="Liu H."/>
            <person name="Zhao H."/>
            <person name="Xu D."/>
            <person name="Zhang Y."/>
        </authorList>
    </citation>
    <scope>NUCLEOTIDE SEQUENCE [LARGE SCALE GENOMIC DNA]</scope>
    <source>
        <strain evidence="2">cv. Punajuju</strain>
    </source>
</reference>
<proteinExistence type="predicted"/>
<dbReference type="Proteomes" id="UP001055811">
    <property type="component" value="Linkage Group LG05"/>
</dbReference>
<evidence type="ECO:0000313" key="1">
    <source>
        <dbReference type="EMBL" id="KAI3737177.1"/>
    </source>
</evidence>
<name>A0ACB9CSD3_CICIN</name>
<dbReference type="EMBL" id="CM042013">
    <property type="protein sequence ID" value="KAI3737177.1"/>
    <property type="molecule type" value="Genomic_DNA"/>
</dbReference>
<evidence type="ECO:0000313" key="2">
    <source>
        <dbReference type="Proteomes" id="UP001055811"/>
    </source>
</evidence>
<keyword evidence="2" id="KW-1185">Reference proteome</keyword>
<reference evidence="1 2" key="2">
    <citation type="journal article" date="2022" name="Mol. Ecol. Resour.">
        <title>The genomes of chicory, endive, great burdock and yacon provide insights into Asteraceae paleo-polyploidization history and plant inulin production.</title>
        <authorList>
            <person name="Fan W."/>
            <person name="Wang S."/>
            <person name="Wang H."/>
            <person name="Wang A."/>
            <person name="Jiang F."/>
            <person name="Liu H."/>
            <person name="Zhao H."/>
            <person name="Xu D."/>
            <person name="Zhang Y."/>
        </authorList>
    </citation>
    <scope>NUCLEOTIDE SEQUENCE [LARGE SCALE GENOMIC DNA]</scope>
    <source>
        <strain evidence="2">cv. Punajuju</strain>
        <tissue evidence="1">Leaves</tissue>
    </source>
</reference>
<sequence length="67" mass="6997">MAQGGGGGGSRCVIGGGAEVVQVVSKEGEDGDVKQELENSVFEKRLHVMTQLGVPISLTKLAYLTKH</sequence>
<gene>
    <name evidence="1" type="ORF">L2E82_27172</name>
</gene>
<organism evidence="1 2">
    <name type="scientific">Cichorium intybus</name>
    <name type="common">Chicory</name>
    <dbReference type="NCBI Taxonomy" id="13427"/>
    <lineage>
        <taxon>Eukaryota</taxon>
        <taxon>Viridiplantae</taxon>
        <taxon>Streptophyta</taxon>
        <taxon>Embryophyta</taxon>
        <taxon>Tracheophyta</taxon>
        <taxon>Spermatophyta</taxon>
        <taxon>Magnoliopsida</taxon>
        <taxon>eudicotyledons</taxon>
        <taxon>Gunneridae</taxon>
        <taxon>Pentapetalae</taxon>
        <taxon>asterids</taxon>
        <taxon>campanulids</taxon>
        <taxon>Asterales</taxon>
        <taxon>Asteraceae</taxon>
        <taxon>Cichorioideae</taxon>
        <taxon>Cichorieae</taxon>
        <taxon>Cichoriinae</taxon>
        <taxon>Cichorium</taxon>
    </lineage>
</organism>
<accession>A0ACB9CSD3</accession>
<protein>
    <submittedName>
        <fullName evidence="1">Uncharacterized protein</fullName>
    </submittedName>
</protein>